<keyword evidence="3" id="KW-0808">Transferase</keyword>
<evidence type="ECO:0000256" key="4">
    <source>
        <dbReference type="ARBA" id="ARBA00022741"/>
    </source>
</evidence>
<organism evidence="10 11">
    <name type="scientific">Desulfosarcina alkanivorans</name>
    <dbReference type="NCBI Taxonomy" id="571177"/>
    <lineage>
        <taxon>Bacteria</taxon>
        <taxon>Pseudomonadati</taxon>
        <taxon>Thermodesulfobacteriota</taxon>
        <taxon>Desulfobacteria</taxon>
        <taxon>Desulfobacterales</taxon>
        <taxon>Desulfosarcinaceae</taxon>
        <taxon>Desulfosarcina</taxon>
    </lineage>
</organism>
<dbReference type="GO" id="GO:0005886">
    <property type="term" value="C:plasma membrane"/>
    <property type="evidence" value="ECO:0007669"/>
    <property type="project" value="TreeGrafter"/>
</dbReference>
<dbReference type="CDD" id="cd05387">
    <property type="entry name" value="BY-kinase"/>
    <property type="match status" value="1"/>
</dbReference>
<proteinExistence type="inferred from homology"/>
<dbReference type="InterPro" id="IPR025669">
    <property type="entry name" value="AAA_dom"/>
</dbReference>
<evidence type="ECO:0000256" key="7">
    <source>
        <dbReference type="ARBA" id="ARBA00023137"/>
    </source>
</evidence>
<evidence type="ECO:0000256" key="8">
    <source>
        <dbReference type="ARBA" id="ARBA00051245"/>
    </source>
</evidence>
<reference evidence="10 11" key="1">
    <citation type="submission" date="2019-11" db="EMBL/GenBank/DDBJ databases">
        <title>Comparative genomics of hydrocarbon-degrading Desulfosarcina strains.</title>
        <authorList>
            <person name="Watanabe M."/>
            <person name="Kojima H."/>
            <person name="Fukui M."/>
        </authorList>
    </citation>
    <scope>NUCLEOTIDE SEQUENCE [LARGE SCALE GENOMIC DNA]</scope>
    <source>
        <strain evidence="10 11">PL12</strain>
    </source>
</reference>
<keyword evidence="11" id="KW-1185">Reference proteome</keyword>
<keyword evidence="7" id="KW-0829">Tyrosine-protein kinase</keyword>
<dbReference type="EC" id="2.7.10.2" evidence="2"/>
<protein>
    <recommendedName>
        <fullName evidence="2">non-specific protein-tyrosine kinase</fullName>
        <ecNumber evidence="2">2.7.10.2</ecNumber>
    </recommendedName>
</protein>
<comment type="similarity">
    <text evidence="1">Belongs to the CpsD/CapB family.</text>
</comment>
<dbReference type="OrthoDB" id="9812433at2"/>
<evidence type="ECO:0000256" key="5">
    <source>
        <dbReference type="ARBA" id="ARBA00022777"/>
    </source>
</evidence>
<dbReference type="InterPro" id="IPR005702">
    <property type="entry name" value="Wzc-like_C"/>
</dbReference>
<evidence type="ECO:0000256" key="3">
    <source>
        <dbReference type="ARBA" id="ARBA00022679"/>
    </source>
</evidence>
<accession>A0A5K7YNZ6</accession>
<dbReference type="InterPro" id="IPR050445">
    <property type="entry name" value="Bact_polysacc_biosynth/exp"/>
</dbReference>
<evidence type="ECO:0000313" key="10">
    <source>
        <dbReference type="EMBL" id="BBO68084.1"/>
    </source>
</evidence>
<keyword evidence="4" id="KW-0547">Nucleotide-binding</keyword>
<feature type="domain" description="AAA" evidence="9">
    <location>
        <begin position="83"/>
        <end position="224"/>
    </location>
</feature>
<evidence type="ECO:0000256" key="6">
    <source>
        <dbReference type="ARBA" id="ARBA00022840"/>
    </source>
</evidence>
<dbReference type="KEGG" id="dalk:DSCA_20140"/>
<dbReference type="Pfam" id="PF13614">
    <property type="entry name" value="AAA_31"/>
    <property type="match status" value="1"/>
</dbReference>
<dbReference type="AlphaFoldDB" id="A0A5K7YNZ6"/>
<evidence type="ECO:0000256" key="1">
    <source>
        <dbReference type="ARBA" id="ARBA00007316"/>
    </source>
</evidence>
<dbReference type="RefSeq" id="WP_155316281.1">
    <property type="nucleotide sequence ID" value="NZ_AP021874.1"/>
</dbReference>
<dbReference type="EMBL" id="AP021874">
    <property type="protein sequence ID" value="BBO68084.1"/>
    <property type="molecule type" value="Genomic_DNA"/>
</dbReference>
<dbReference type="Proteomes" id="UP000427906">
    <property type="component" value="Chromosome"/>
</dbReference>
<dbReference type="PANTHER" id="PTHR32309:SF13">
    <property type="entry name" value="FERRIC ENTEROBACTIN TRANSPORT PROTEIN FEPE"/>
    <property type="match status" value="1"/>
</dbReference>
<dbReference type="Gene3D" id="3.40.50.300">
    <property type="entry name" value="P-loop containing nucleotide triphosphate hydrolases"/>
    <property type="match status" value="1"/>
</dbReference>
<evidence type="ECO:0000313" key="11">
    <source>
        <dbReference type="Proteomes" id="UP000427906"/>
    </source>
</evidence>
<sequence>MSRTYEALQKAGTLSDKGLHPVKDTKRTIKVHNTEKKAKKKHIRPEIINQFMFVDLKDTNEIGVLAQRIERISMKSKSKVFHFTSSRKGEGTSTITANLISHIMEKKHLGNVLFIDANLENPVYHTAFGINLKPGLCELLKNEVKHEDVITRVGKSNVHIIPAGFASSIESSNLVQNNLITYINQIRKLYDHILIESSPIFTSSDALAVAVASDTTALVVQAGRTEFEIVEKALQIFRENECNIEGLVLNRVRHVIPKWLYNRI</sequence>
<gene>
    <name evidence="10" type="ORF">DSCA_20140</name>
</gene>
<keyword evidence="6" id="KW-0067">ATP-binding</keyword>
<keyword evidence="5" id="KW-0418">Kinase</keyword>
<dbReference type="SUPFAM" id="SSF52540">
    <property type="entry name" value="P-loop containing nucleoside triphosphate hydrolases"/>
    <property type="match status" value="1"/>
</dbReference>
<dbReference type="PANTHER" id="PTHR32309">
    <property type="entry name" value="TYROSINE-PROTEIN KINASE"/>
    <property type="match status" value="1"/>
</dbReference>
<name>A0A5K7YNZ6_9BACT</name>
<dbReference type="GO" id="GO:0004713">
    <property type="term" value="F:protein tyrosine kinase activity"/>
    <property type="evidence" value="ECO:0007669"/>
    <property type="project" value="TreeGrafter"/>
</dbReference>
<evidence type="ECO:0000256" key="2">
    <source>
        <dbReference type="ARBA" id="ARBA00011903"/>
    </source>
</evidence>
<evidence type="ECO:0000259" key="9">
    <source>
        <dbReference type="Pfam" id="PF13614"/>
    </source>
</evidence>
<comment type="catalytic activity">
    <reaction evidence="8">
        <text>L-tyrosyl-[protein] + ATP = O-phospho-L-tyrosyl-[protein] + ADP + H(+)</text>
        <dbReference type="Rhea" id="RHEA:10596"/>
        <dbReference type="Rhea" id="RHEA-COMP:10136"/>
        <dbReference type="Rhea" id="RHEA-COMP:20101"/>
        <dbReference type="ChEBI" id="CHEBI:15378"/>
        <dbReference type="ChEBI" id="CHEBI:30616"/>
        <dbReference type="ChEBI" id="CHEBI:46858"/>
        <dbReference type="ChEBI" id="CHEBI:61978"/>
        <dbReference type="ChEBI" id="CHEBI:456216"/>
        <dbReference type="EC" id="2.7.10.2"/>
    </reaction>
</comment>
<dbReference type="InterPro" id="IPR027417">
    <property type="entry name" value="P-loop_NTPase"/>
</dbReference>